<feature type="signal peptide" evidence="1">
    <location>
        <begin position="1"/>
        <end position="15"/>
    </location>
</feature>
<dbReference type="EMBL" id="LUKN01000010">
    <property type="protein sequence ID" value="OAR05960.1"/>
    <property type="molecule type" value="Genomic_DNA"/>
</dbReference>
<dbReference type="OMA" id="ATSHESC"/>
<evidence type="ECO:0000313" key="2">
    <source>
        <dbReference type="EMBL" id="OAR05960.1"/>
    </source>
</evidence>
<evidence type="ECO:0000256" key="1">
    <source>
        <dbReference type="SAM" id="SignalP"/>
    </source>
</evidence>
<sequence length="415" mass="46319">MSLLSFLVFIAHGNTIPLYVSLDSLTCGVQGTSLRKGFSMRSPEDDADLVALFVRLLRDAENCPSALSAALEQGIAAKWEEAYDNVNPYGDRRGSAFQGVWTFNLDTDLLYLAKEDSDKVAPLRLARQGSLTLEDFQTLSPSPETCSKKCALPSPYWEPRITPNSLRKAISGRILRDFGHAWRHVLRRRMNSTTFMRLAYATVWISALDFTIRERLGFEHITGGGPYVYIIDLPRWETPSEHLFRVGECWFVLAQDIKQGLEMVRCHRTKNGELKNGATLEATYAILTLHHVVLCKASGSELGWTKAAPLFEDPSCPSDAAIDMILWSIDVEPQETALNHLPVEIHDKILPDAAVSPVASAKLGCELGLGSPFLWLHRGREIGIETNLRHRTEYSPVESYILLNGVMSGLAYKRS</sequence>
<dbReference type="OrthoDB" id="4934446at2759"/>
<accession>A0A179IVI7</accession>
<reference evidence="2 3" key="1">
    <citation type="submission" date="2016-03" db="EMBL/GenBank/DDBJ databases">
        <title>Fine-scale spatial genetic structure of a fungal parasite of coffee scale insects.</title>
        <authorList>
            <person name="Jackson D."/>
            <person name="Zemenick K.A."/>
            <person name="Malloure B."/>
            <person name="Quandt C.A."/>
            <person name="James T.Y."/>
        </authorList>
    </citation>
    <scope>NUCLEOTIDE SEQUENCE [LARGE SCALE GENOMIC DNA]</scope>
    <source>
        <strain evidence="2 3">UM487</strain>
    </source>
</reference>
<evidence type="ECO:0000313" key="3">
    <source>
        <dbReference type="Proteomes" id="UP000243081"/>
    </source>
</evidence>
<protein>
    <recommendedName>
        <fullName evidence="4">Heterokaryon incompatibility domain-containing protein</fullName>
    </recommendedName>
</protein>
<name>A0A179IVI7_CORDF</name>
<keyword evidence="1" id="KW-0732">Signal</keyword>
<comment type="caution">
    <text evidence="2">The sequence shown here is derived from an EMBL/GenBank/DDBJ whole genome shotgun (WGS) entry which is preliminary data.</text>
</comment>
<proteinExistence type="predicted"/>
<keyword evidence="3" id="KW-1185">Reference proteome</keyword>
<organism evidence="2 3">
    <name type="scientific">Cordyceps confragosa</name>
    <name type="common">Lecanicillium lecanii</name>
    <dbReference type="NCBI Taxonomy" id="2714763"/>
    <lineage>
        <taxon>Eukaryota</taxon>
        <taxon>Fungi</taxon>
        <taxon>Dikarya</taxon>
        <taxon>Ascomycota</taxon>
        <taxon>Pezizomycotina</taxon>
        <taxon>Sordariomycetes</taxon>
        <taxon>Hypocreomycetidae</taxon>
        <taxon>Hypocreales</taxon>
        <taxon>Cordycipitaceae</taxon>
        <taxon>Akanthomyces</taxon>
    </lineage>
</organism>
<dbReference type="Proteomes" id="UP000243081">
    <property type="component" value="Unassembled WGS sequence"/>
</dbReference>
<evidence type="ECO:0008006" key="4">
    <source>
        <dbReference type="Google" id="ProtNLM"/>
    </source>
</evidence>
<dbReference type="AlphaFoldDB" id="A0A179IVI7"/>
<gene>
    <name evidence="2" type="ORF">LLEC1_05120</name>
</gene>
<feature type="chain" id="PRO_5013131026" description="Heterokaryon incompatibility domain-containing protein" evidence="1">
    <location>
        <begin position="16"/>
        <end position="415"/>
    </location>
</feature>